<protein>
    <recommendedName>
        <fullName evidence="1">Pecanex-like protein</fullName>
    </recommendedName>
</protein>
<comment type="caution">
    <text evidence="1">Lacks conserved residue(s) required for the propagation of feature annotation.</text>
</comment>
<comment type="subcellular location">
    <subcellularLocation>
        <location evidence="1">Membrane</location>
        <topology evidence="1">Multi-pass membrane protein</topology>
    </subcellularLocation>
</comment>
<comment type="similarity">
    <text evidence="1">Belongs to the pecanex family.</text>
</comment>
<keyword evidence="1" id="KW-1133">Transmembrane helix</keyword>
<accession>A0A482W0F8</accession>
<comment type="caution">
    <text evidence="2">The sequence shown here is derived from an EMBL/GenBank/DDBJ whole genome shotgun (WGS) entry which is preliminary data.</text>
</comment>
<evidence type="ECO:0000256" key="1">
    <source>
        <dbReference type="RuleBase" id="RU367089"/>
    </source>
</evidence>
<dbReference type="GO" id="GO:0007029">
    <property type="term" value="P:endoplasmic reticulum organization"/>
    <property type="evidence" value="ECO:0007669"/>
    <property type="project" value="TreeGrafter"/>
</dbReference>
<dbReference type="GO" id="GO:0005783">
    <property type="term" value="C:endoplasmic reticulum"/>
    <property type="evidence" value="ECO:0007669"/>
    <property type="project" value="TreeGrafter"/>
</dbReference>
<feature type="transmembrane region" description="Helical" evidence="1">
    <location>
        <begin position="42"/>
        <end position="59"/>
    </location>
</feature>
<dbReference type="EMBL" id="QDEB01046450">
    <property type="protein sequence ID" value="RZC38097.1"/>
    <property type="molecule type" value="Genomic_DNA"/>
</dbReference>
<evidence type="ECO:0000313" key="3">
    <source>
        <dbReference type="Proteomes" id="UP000292052"/>
    </source>
</evidence>
<dbReference type="PANTHER" id="PTHR12372:SF7">
    <property type="entry name" value="PROTEIN PECANEX"/>
    <property type="match status" value="1"/>
</dbReference>
<dbReference type="PANTHER" id="PTHR12372">
    <property type="entry name" value="PECANEX"/>
    <property type="match status" value="1"/>
</dbReference>
<keyword evidence="3" id="KW-1185">Reference proteome</keyword>
<reference evidence="2 3" key="1">
    <citation type="submission" date="2017-03" db="EMBL/GenBank/DDBJ databases">
        <title>Genome of the blue death feigning beetle - Asbolus verrucosus.</title>
        <authorList>
            <person name="Rider S.D."/>
        </authorList>
    </citation>
    <scope>NUCLEOTIDE SEQUENCE [LARGE SCALE GENOMIC DNA]</scope>
    <source>
        <strain evidence="2">Butters</strain>
        <tissue evidence="2">Head and leg muscle</tissue>
    </source>
</reference>
<evidence type="ECO:0000313" key="2">
    <source>
        <dbReference type="EMBL" id="RZC38097.1"/>
    </source>
</evidence>
<dbReference type="STRING" id="1661398.A0A482W0F8"/>
<dbReference type="Proteomes" id="UP000292052">
    <property type="component" value="Unassembled WGS sequence"/>
</dbReference>
<proteinExistence type="inferred from homology"/>
<name>A0A482W0F8_ASBVE</name>
<sequence>MIEEQQMGSQTLEILRQGVWASLTGGWFFDPHQDVFCNTFHLYIWLFLLCLPFTIYVYFPPTRYMWYFYCLSVAIVLAAIKLVNYGLHHMYDTTECIQEEVDDNWPETKRYPQNT</sequence>
<keyword evidence="1" id="KW-0812">Transmembrane</keyword>
<dbReference type="AlphaFoldDB" id="A0A482W0F8"/>
<dbReference type="GO" id="GO:0016020">
    <property type="term" value="C:membrane"/>
    <property type="evidence" value="ECO:0007669"/>
    <property type="project" value="UniProtKB-SubCell"/>
</dbReference>
<dbReference type="OrthoDB" id="10037631at2759"/>
<organism evidence="2 3">
    <name type="scientific">Asbolus verrucosus</name>
    <name type="common">Desert ironclad beetle</name>
    <dbReference type="NCBI Taxonomy" id="1661398"/>
    <lineage>
        <taxon>Eukaryota</taxon>
        <taxon>Metazoa</taxon>
        <taxon>Ecdysozoa</taxon>
        <taxon>Arthropoda</taxon>
        <taxon>Hexapoda</taxon>
        <taxon>Insecta</taxon>
        <taxon>Pterygota</taxon>
        <taxon>Neoptera</taxon>
        <taxon>Endopterygota</taxon>
        <taxon>Coleoptera</taxon>
        <taxon>Polyphaga</taxon>
        <taxon>Cucujiformia</taxon>
        <taxon>Tenebrionidae</taxon>
        <taxon>Pimeliinae</taxon>
        <taxon>Asbolus</taxon>
    </lineage>
</organism>
<feature type="transmembrane region" description="Helical" evidence="1">
    <location>
        <begin position="65"/>
        <end position="83"/>
    </location>
</feature>
<dbReference type="InterPro" id="IPR039797">
    <property type="entry name" value="Pecanex"/>
</dbReference>
<gene>
    <name evidence="2" type="ORF">BDFB_002226</name>
</gene>
<keyword evidence="1" id="KW-0472">Membrane</keyword>
<feature type="non-terminal residue" evidence="2">
    <location>
        <position position="115"/>
    </location>
</feature>